<dbReference type="KEGG" id="prag:EKN56_10540"/>
<organism evidence="1 2">
    <name type="scientific">Limnobaculum zhutongyuii</name>
    <dbReference type="NCBI Taxonomy" id="2498113"/>
    <lineage>
        <taxon>Bacteria</taxon>
        <taxon>Pseudomonadati</taxon>
        <taxon>Pseudomonadota</taxon>
        <taxon>Gammaproteobacteria</taxon>
        <taxon>Enterobacterales</taxon>
        <taxon>Budviciaceae</taxon>
        <taxon>Limnobaculum</taxon>
    </lineage>
</organism>
<dbReference type="RefSeq" id="WP_130591750.1">
    <property type="nucleotide sequence ID" value="NZ_CP034752.1"/>
</dbReference>
<name>A0A411WKV6_9GAMM</name>
<protein>
    <submittedName>
        <fullName evidence="1">Uncharacterized protein</fullName>
    </submittedName>
</protein>
<dbReference type="EMBL" id="CP034752">
    <property type="protein sequence ID" value="QBH96806.1"/>
    <property type="molecule type" value="Genomic_DNA"/>
</dbReference>
<evidence type="ECO:0000313" key="2">
    <source>
        <dbReference type="Proteomes" id="UP000293154"/>
    </source>
</evidence>
<keyword evidence="2" id="KW-1185">Reference proteome</keyword>
<accession>A0A411WKV6</accession>
<reference evidence="1 2" key="1">
    <citation type="submission" date="2019-03" db="EMBL/GenBank/DDBJ databases">
        <title>Pragia sp. nov. isolated from the gut tract of Carduelis flavirostris.</title>
        <authorList>
            <person name="Ge Y."/>
        </authorList>
    </citation>
    <scope>NUCLEOTIDE SEQUENCE [LARGE SCALE GENOMIC DNA]</scope>
    <source>
        <strain evidence="1 2">CF-458</strain>
    </source>
</reference>
<evidence type="ECO:0000313" key="1">
    <source>
        <dbReference type="EMBL" id="QBH96806.1"/>
    </source>
</evidence>
<sequence>MKKSVLKRYTPDCSIHMSAEIAFMRENPTGSYVEFNDYFVLETLLLARDADEARDKVKRQELARRNQELSYALCNRMPLSFWWRFLFAPSF</sequence>
<dbReference type="OrthoDB" id="9929747at2"/>
<dbReference type="Proteomes" id="UP000293154">
    <property type="component" value="Chromosome"/>
</dbReference>
<dbReference type="AlphaFoldDB" id="A0A411WKV6"/>
<gene>
    <name evidence="1" type="ORF">EKN56_10540</name>
</gene>
<proteinExistence type="predicted"/>